<protein>
    <submittedName>
        <fullName evidence="3">Interleukin-17D</fullName>
    </submittedName>
</protein>
<evidence type="ECO:0000256" key="2">
    <source>
        <dbReference type="SAM" id="SignalP"/>
    </source>
</evidence>
<proteinExistence type="predicted"/>
<dbReference type="OrthoDB" id="9858224at2759"/>
<dbReference type="EMBL" id="SRLO01017998">
    <property type="protein sequence ID" value="TNN23583.1"/>
    <property type="molecule type" value="Genomic_DNA"/>
</dbReference>
<evidence type="ECO:0000313" key="4">
    <source>
        <dbReference type="Proteomes" id="UP000314294"/>
    </source>
</evidence>
<evidence type="ECO:0000256" key="1">
    <source>
        <dbReference type="SAM" id="MobiDB-lite"/>
    </source>
</evidence>
<dbReference type="Proteomes" id="UP000314294">
    <property type="component" value="Unassembled WGS sequence"/>
</dbReference>
<comment type="caution">
    <text evidence="3">The sequence shown here is derived from an EMBL/GenBank/DDBJ whole genome shotgun (WGS) entry which is preliminary data.</text>
</comment>
<evidence type="ECO:0000313" key="3">
    <source>
        <dbReference type="EMBL" id="TNN23583.1"/>
    </source>
</evidence>
<feature type="signal peptide" evidence="2">
    <location>
        <begin position="1"/>
        <end position="21"/>
    </location>
</feature>
<feature type="region of interest" description="Disordered" evidence="1">
    <location>
        <begin position="72"/>
        <end position="91"/>
    </location>
</feature>
<keyword evidence="2" id="KW-0732">Signal</keyword>
<dbReference type="AlphaFoldDB" id="A0A4Z2E4H2"/>
<name>A0A4Z2E4H2_9TELE</name>
<keyword evidence="4" id="KW-1185">Reference proteome</keyword>
<reference evidence="3 4" key="1">
    <citation type="submission" date="2019-03" db="EMBL/GenBank/DDBJ databases">
        <title>First draft genome of Liparis tanakae, snailfish: a comprehensive survey of snailfish specific genes.</title>
        <authorList>
            <person name="Kim W."/>
            <person name="Song I."/>
            <person name="Jeong J.-H."/>
            <person name="Kim D."/>
            <person name="Kim S."/>
            <person name="Ryu S."/>
            <person name="Song J.Y."/>
            <person name="Lee S.K."/>
        </authorList>
    </citation>
    <scope>NUCLEOTIDE SEQUENCE [LARGE SCALE GENOMIC DNA]</scope>
    <source>
        <tissue evidence="3">Muscle</tissue>
    </source>
</reference>
<organism evidence="3 4">
    <name type="scientific">Liparis tanakae</name>
    <name type="common">Tanaka's snailfish</name>
    <dbReference type="NCBI Taxonomy" id="230148"/>
    <lineage>
        <taxon>Eukaryota</taxon>
        <taxon>Metazoa</taxon>
        <taxon>Chordata</taxon>
        <taxon>Craniata</taxon>
        <taxon>Vertebrata</taxon>
        <taxon>Euteleostomi</taxon>
        <taxon>Actinopterygii</taxon>
        <taxon>Neopterygii</taxon>
        <taxon>Teleostei</taxon>
        <taxon>Neoteleostei</taxon>
        <taxon>Acanthomorphata</taxon>
        <taxon>Eupercaria</taxon>
        <taxon>Perciformes</taxon>
        <taxon>Cottioidei</taxon>
        <taxon>Cottales</taxon>
        <taxon>Liparidae</taxon>
        <taxon>Liparis</taxon>
    </lineage>
</organism>
<accession>A0A4Z2E4H2</accession>
<sequence>MRTRVLLLLLLLLLPAGGPSGARRVRKKAPRTRACLDLPEEVLEQMFGRLSVGVMSAFHHALQLEPQGHVNRTCPRAARGAPSGTTRPPVNLLSVSPWAYR</sequence>
<gene>
    <name evidence="3" type="primary">IL17D_1</name>
    <name evidence="3" type="ORF">EYF80_066295</name>
</gene>
<feature type="chain" id="PRO_5021224901" evidence="2">
    <location>
        <begin position="22"/>
        <end position="101"/>
    </location>
</feature>